<dbReference type="Gene3D" id="3.40.640.10">
    <property type="entry name" value="Type I PLP-dependent aspartate aminotransferase-like (Major domain)"/>
    <property type="match status" value="1"/>
</dbReference>
<gene>
    <name evidence="1" type="ORF">WMO24_09725</name>
</gene>
<dbReference type="InterPro" id="IPR015421">
    <property type="entry name" value="PyrdxlP-dep_Trfase_major"/>
</dbReference>
<evidence type="ECO:0000313" key="1">
    <source>
        <dbReference type="EMBL" id="MEQ2520704.1"/>
    </source>
</evidence>
<dbReference type="RefSeq" id="WP_349216249.1">
    <property type="nucleotide sequence ID" value="NZ_JBBMFA010000095.1"/>
</dbReference>
<keyword evidence="1" id="KW-0808">Transferase</keyword>
<dbReference type="PANTHER" id="PTHR43799">
    <property type="entry name" value="AMINOTRANSFERASE, PUTATIVE-RELATED"/>
    <property type="match status" value="1"/>
</dbReference>
<keyword evidence="1" id="KW-0032">Aminotransferase</keyword>
<dbReference type="EMBL" id="JBBMFA010000095">
    <property type="protein sequence ID" value="MEQ2520704.1"/>
    <property type="molecule type" value="Genomic_DNA"/>
</dbReference>
<comment type="caution">
    <text evidence="1">The sequence shown here is derived from an EMBL/GenBank/DDBJ whole genome shotgun (WGS) entry which is preliminary data.</text>
</comment>
<reference evidence="1 2" key="1">
    <citation type="submission" date="2024-03" db="EMBL/GenBank/DDBJ databases">
        <title>Human intestinal bacterial collection.</title>
        <authorList>
            <person name="Pauvert C."/>
            <person name="Hitch T.C.A."/>
            <person name="Clavel T."/>
        </authorList>
    </citation>
    <scope>NUCLEOTIDE SEQUENCE [LARGE SCALE GENOMIC DNA]</scope>
    <source>
        <strain evidence="1 2">CLA-JM-H11</strain>
    </source>
</reference>
<protein>
    <submittedName>
        <fullName evidence="1">Aminotransferase class I/II-fold pyridoxal phosphate-dependent enzyme</fullName>
    </submittedName>
</protein>
<keyword evidence="2" id="KW-1185">Reference proteome</keyword>
<organism evidence="1 2">
    <name type="scientific">Ruthenibacterium intestinale</name>
    <dbReference type="NCBI Taxonomy" id="3133163"/>
    <lineage>
        <taxon>Bacteria</taxon>
        <taxon>Bacillati</taxon>
        <taxon>Bacillota</taxon>
        <taxon>Clostridia</taxon>
        <taxon>Eubacteriales</taxon>
        <taxon>Oscillospiraceae</taxon>
        <taxon>Ruthenibacterium</taxon>
    </lineage>
</organism>
<dbReference type="InterPro" id="IPR015422">
    <property type="entry name" value="PyrdxlP-dep_Trfase_small"/>
</dbReference>
<dbReference type="InterPro" id="IPR024551">
    <property type="entry name" value="AspAT_Ic"/>
</dbReference>
<sequence length="420" mass="47330">MTNYFAMNREDLEEEYQSLKRIYKGYCDKGLKLDMSRGKPSPEQLDLSMDMLSIRDYIGETGIDSRNYGNLEGMPEARTFFAQILGAKPEEVIVGGNSSLNMMYYLVELGWRSGFADSPRPWSAGKPKFLCPAPGYDRHFRVTEYFGFDLVTVPMLPTGPDMDQVEKLVQDEEVKGIWCVPLYSNPDGYSYSDETVRRLAAMKTAAPDFKIFWDNAYCVHHLTDTPDHVLNILDECRKVGCEDRPLMFCSLSKVTFPGASVAAMAASLKNVEYILKNMFSMIISYDKFNQLRHVKFLKDANGVAAHMDKHRQIVEPKFKTVLSIFDKELGDYEKLAHWTKPNGGYFISLYTQGVAKRTVQLCKEAGVVLTGAGAAYPYGIDPDDTNIRIAPTYPPLEELETATHLLCVAVKLATVEKLLA</sequence>
<dbReference type="Proteomes" id="UP001477672">
    <property type="component" value="Unassembled WGS sequence"/>
</dbReference>
<dbReference type="GO" id="GO:0008483">
    <property type="term" value="F:transaminase activity"/>
    <property type="evidence" value="ECO:0007669"/>
    <property type="project" value="UniProtKB-KW"/>
</dbReference>
<dbReference type="InterPro" id="IPR015424">
    <property type="entry name" value="PyrdxlP-dep_Trfase"/>
</dbReference>
<dbReference type="PANTHER" id="PTHR43799:SF1">
    <property type="entry name" value="ASPARTATE AMINOTRANSFERASE"/>
    <property type="match status" value="1"/>
</dbReference>
<proteinExistence type="predicted"/>
<dbReference type="Gene3D" id="3.90.1150.10">
    <property type="entry name" value="Aspartate Aminotransferase, domain 1"/>
    <property type="match status" value="1"/>
</dbReference>
<evidence type="ECO:0000313" key="2">
    <source>
        <dbReference type="Proteomes" id="UP001477672"/>
    </source>
</evidence>
<accession>A0ABV1GFU0</accession>
<dbReference type="Pfam" id="PF12897">
    <property type="entry name" value="Asp_aminotransf"/>
    <property type="match status" value="1"/>
</dbReference>
<dbReference type="SUPFAM" id="SSF53383">
    <property type="entry name" value="PLP-dependent transferases"/>
    <property type="match status" value="1"/>
</dbReference>
<name>A0ABV1GFU0_9FIRM</name>